<dbReference type="SMART" id="SM01069">
    <property type="entry name" value="CDC37_C"/>
    <property type="match status" value="1"/>
</dbReference>
<protein>
    <submittedName>
        <fullName evidence="6">Hsp90 co-chaperone Cdc37</fullName>
    </submittedName>
</protein>
<dbReference type="FunFam" id="1.20.58.610:FF:000001">
    <property type="entry name" value="Hsp90 co-chaperone Cdc37-like 1"/>
    <property type="match status" value="1"/>
</dbReference>
<dbReference type="Proteomes" id="UP001626550">
    <property type="component" value="Unassembled WGS sequence"/>
</dbReference>
<sequence>AINHVKDEKPVDEDPDTLVERMRSFVQKYDSEIKKFGMFQRPQDTKEYLLKNPHLVCDETANQLLLWCIDLEMEEKRSLMLHVSHQCIVLQFMLQLAIVKKCDRKNLINLFFGQFENPQPEYKAAFQAELDAFRERIIQRAKVKLEETYEKIEEEEKQKRLGPGGLDPVEVMDSLPQELKDCFESRDIEMLKKVMSEMKPEDAEYHLKRCIDSGLWVENAADAEAASKEPEVTDSEEKS</sequence>
<dbReference type="InterPro" id="IPR013874">
    <property type="entry name" value="Cdc37_Hsp90-bd"/>
</dbReference>
<dbReference type="PANTHER" id="PTHR12800">
    <property type="entry name" value="CDC37-RELATED"/>
    <property type="match status" value="1"/>
</dbReference>
<dbReference type="EMBL" id="JBJKFK010005042">
    <property type="protein sequence ID" value="KAL3308558.1"/>
    <property type="molecule type" value="Genomic_DNA"/>
</dbReference>
<gene>
    <name evidence="6" type="primary">CDC37</name>
    <name evidence="6" type="ORF">Ciccas_012909</name>
</gene>
<evidence type="ECO:0000313" key="6">
    <source>
        <dbReference type="EMBL" id="KAL3308558.1"/>
    </source>
</evidence>
<proteinExistence type="inferred from homology"/>
<comment type="caution">
    <text evidence="6">The sequence shown here is derived from an EMBL/GenBank/DDBJ whole genome shotgun (WGS) entry which is preliminary data.</text>
</comment>
<dbReference type="PANTHER" id="PTHR12800:SF4">
    <property type="entry name" value="HSP90 CO-CHAPERONE CDC37"/>
    <property type="match status" value="1"/>
</dbReference>
<evidence type="ECO:0000259" key="4">
    <source>
        <dbReference type="SMART" id="SM01069"/>
    </source>
</evidence>
<keyword evidence="3" id="KW-0963">Cytoplasm</keyword>
<evidence type="ECO:0000259" key="5">
    <source>
        <dbReference type="SMART" id="SM01070"/>
    </source>
</evidence>
<dbReference type="SUPFAM" id="SSF101391">
    <property type="entry name" value="Hsp90 co-chaperone CDC37"/>
    <property type="match status" value="1"/>
</dbReference>
<dbReference type="SMART" id="SM01070">
    <property type="entry name" value="CDC37_M"/>
    <property type="match status" value="1"/>
</dbReference>
<keyword evidence="7" id="KW-1185">Reference proteome</keyword>
<dbReference type="InterPro" id="IPR038189">
    <property type="entry name" value="Cdc37_Hsp90-bd_sf"/>
</dbReference>
<feature type="domain" description="Cdc37 C-terminal" evidence="4">
    <location>
        <begin position="160"/>
        <end position="237"/>
    </location>
</feature>
<feature type="non-terminal residue" evidence="6">
    <location>
        <position position="1"/>
    </location>
</feature>
<dbReference type="InterPro" id="IPR013873">
    <property type="entry name" value="Cdc37_C"/>
</dbReference>
<accession>A0ABD2PM02</accession>
<feature type="domain" description="Cdc37 Hsp90 binding" evidence="5">
    <location>
        <begin position="3"/>
        <end position="156"/>
    </location>
</feature>
<reference evidence="6 7" key="1">
    <citation type="submission" date="2024-11" db="EMBL/GenBank/DDBJ databases">
        <title>Adaptive evolution of stress response genes in parasites aligns with host niche diversity.</title>
        <authorList>
            <person name="Hahn C."/>
            <person name="Resl P."/>
        </authorList>
    </citation>
    <scope>NUCLEOTIDE SEQUENCE [LARGE SCALE GENOMIC DNA]</scope>
    <source>
        <strain evidence="6">EGGRZ-B1_66</strain>
        <tissue evidence="6">Body</tissue>
    </source>
</reference>
<dbReference type="Pfam" id="PF08565">
    <property type="entry name" value="CDC37_M"/>
    <property type="match status" value="1"/>
</dbReference>
<comment type="subcellular location">
    <subcellularLocation>
        <location evidence="1">Cytoplasm</location>
    </subcellularLocation>
</comment>
<dbReference type="InterPro" id="IPR004918">
    <property type="entry name" value="Cdc37"/>
</dbReference>
<evidence type="ECO:0000256" key="2">
    <source>
        <dbReference type="ARBA" id="ARBA00006222"/>
    </source>
</evidence>
<dbReference type="GO" id="GO:0005737">
    <property type="term" value="C:cytoplasm"/>
    <property type="evidence" value="ECO:0007669"/>
    <property type="project" value="UniProtKB-SubCell"/>
</dbReference>
<name>A0ABD2PM02_9PLAT</name>
<dbReference type="Gene3D" id="1.20.58.610">
    <property type="entry name" value="Cdc37, Hsp90 binding domain"/>
    <property type="match status" value="1"/>
</dbReference>
<dbReference type="Pfam" id="PF08564">
    <property type="entry name" value="CDC37_C"/>
    <property type="match status" value="1"/>
</dbReference>
<organism evidence="6 7">
    <name type="scientific">Cichlidogyrus casuarinus</name>
    <dbReference type="NCBI Taxonomy" id="1844966"/>
    <lineage>
        <taxon>Eukaryota</taxon>
        <taxon>Metazoa</taxon>
        <taxon>Spiralia</taxon>
        <taxon>Lophotrochozoa</taxon>
        <taxon>Platyhelminthes</taxon>
        <taxon>Monogenea</taxon>
        <taxon>Monopisthocotylea</taxon>
        <taxon>Dactylogyridea</taxon>
        <taxon>Ancyrocephalidae</taxon>
        <taxon>Cichlidogyrus</taxon>
    </lineage>
</organism>
<comment type="similarity">
    <text evidence="2">Belongs to the CDC37 family.</text>
</comment>
<evidence type="ECO:0000256" key="1">
    <source>
        <dbReference type="ARBA" id="ARBA00004496"/>
    </source>
</evidence>
<evidence type="ECO:0000313" key="7">
    <source>
        <dbReference type="Proteomes" id="UP001626550"/>
    </source>
</evidence>
<dbReference type="AlphaFoldDB" id="A0ABD2PM02"/>
<dbReference type="Gene3D" id="6.10.140.250">
    <property type="match status" value="1"/>
</dbReference>
<evidence type="ECO:0000256" key="3">
    <source>
        <dbReference type="ARBA" id="ARBA00022490"/>
    </source>
</evidence>